<evidence type="ECO:0000256" key="7">
    <source>
        <dbReference type="ARBA" id="ARBA00023136"/>
    </source>
</evidence>
<feature type="domain" description="TonB-dependent receptor plug" evidence="14">
    <location>
        <begin position="114"/>
        <end position="222"/>
    </location>
</feature>
<keyword evidence="4 10" id="KW-0812">Transmembrane</keyword>
<dbReference type="SUPFAM" id="SSF49464">
    <property type="entry name" value="Carboxypeptidase regulatory domain-like"/>
    <property type="match status" value="1"/>
</dbReference>
<evidence type="ECO:0000313" key="16">
    <source>
        <dbReference type="Proteomes" id="UP001597319"/>
    </source>
</evidence>
<feature type="chain" id="PRO_5045655195" evidence="12">
    <location>
        <begin position="21"/>
        <end position="927"/>
    </location>
</feature>
<dbReference type="Pfam" id="PF07715">
    <property type="entry name" value="Plug"/>
    <property type="match status" value="1"/>
</dbReference>
<evidence type="ECO:0000256" key="2">
    <source>
        <dbReference type="ARBA" id="ARBA00022448"/>
    </source>
</evidence>
<keyword evidence="5 12" id="KW-0732">Signal</keyword>
<keyword evidence="2 10" id="KW-0813">Transport</keyword>
<evidence type="ECO:0000259" key="14">
    <source>
        <dbReference type="Pfam" id="PF07715"/>
    </source>
</evidence>
<comment type="subcellular location">
    <subcellularLocation>
        <location evidence="1 10">Cell outer membrane</location>
        <topology evidence="1 10">Multi-pass membrane protein</topology>
    </subcellularLocation>
</comment>
<evidence type="ECO:0000256" key="11">
    <source>
        <dbReference type="RuleBase" id="RU003357"/>
    </source>
</evidence>
<dbReference type="Gene3D" id="2.60.40.1120">
    <property type="entry name" value="Carboxypeptidase-like, regulatory domain"/>
    <property type="match status" value="1"/>
</dbReference>
<evidence type="ECO:0000256" key="9">
    <source>
        <dbReference type="ARBA" id="ARBA00023237"/>
    </source>
</evidence>
<sequence length="927" mass="101226">MRTITLVLMLLLGVVTTAQTTISGKVVDDNNQPIPGANIALQGASVGTVTDFDGLFTLTLEETPPFTIIVSSVGFEAATVNITSSSSDLTITLKEGTELDEVVISASRTPERVFESPVSVERFGIKKIKTTPAADFYDGLESLKGVDINTNSLTFKSVNTRGFATFANNRFVQLVDGMDNAAPALNFVLGNLLGMTELDVNSIELLPGASSALYGANAFNGILFMTSKNPFDHQGISAYVKGGITSQDAAGDNEYYDYGIRIAHAFSDKFAGKVNFSYLRGTDWFATNEISVSEGATGTRLDPNYDGLNVYGDEVSTNIRGVGVSLVNLGILPSGAENLLPNEEVSRTGYLESDLNNYDAESIKFDAALHYRPFANDLEIIYLGKVGKGTTIYQGANRYSIRNFFLQQHKLEIKNNNFFVRGYITDEDAGDSYDSRFTGININRLWKDDRTWFGEYAGAFVQATLAGQLPEQAHLLARQTADTGRLIPGTQEFANAFQQVINDPDLATGSKFQDATQLRHADVNYNFSHITSDFVDIQVGGSFREYKLNSSGTIFTDFDGPIRYSEYGAYTQLQKKLADDRLKITGSIRYDKSELFDGNFSPRLSLGYTAGANRNHNIRLSLQTGFRNPTTQDLYIGLNVGRAILVGSAPDNLDRDIRSFDLSGGGQTITGQSSINLAGRQAYENSYSLSSALAFGASQDPNDLVIANPGIVQPEKVTAAEVGYRGKVDRLVIDLSVYYNSYKDFIAEEAVLVPLYGEVGDNSLSLAALANGDAEVYQAYTNSNVDIKSYGATIGLDTKILGNFDLGVNYTFSKQDFDKSQDPDFRTSFNTPEHKVKASFGHTNLFKNFGFNTSWRWSDAYFWEASFGNGNVPSFNVLDGQINYTIPKLKATLKAGATNVLGDEYFTAFGTGFIGSQYYIGISINNL</sequence>
<gene>
    <name evidence="15" type="ORF">ACFSR1_11625</name>
</gene>
<evidence type="ECO:0000256" key="10">
    <source>
        <dbReference type="PROSITE-ProRule" id="PRU01360"/>
    </source>
</evidence>
<dbReference type="RefSeq" id="WP_378292632.1">
    <property type="nucleotide sequence ID" value="NZ_JBHULE010000019.1"/>
</dbReference>
<reference evidence="16" key="1">
    <citation type="journal article" date="2019" name="Int. J. Syst. Evol. Microbiol.">
        <title>The Global Catalogue of Microorganisms (GCM) 10K type strain sequencing project: providing services to taxonomists for standard genome sequencing and annotation.</title>
        <authorList>
            <consortium name="The Broad Institute Genomics Platform"/>
            <consortium name="The Broad Institute Genome Sequencing Center for Infectious Disease"/>
            <person name="Wu L."/>
            <person name="Ma J."/>
        </authorList>
    </citation>
    <scope>NUCLEOTIDE SEQUENCE [LARGE SCALE GENOMIC DNA]</scope>
    <source>
        <strain evidence="16">KCTC 52274</strain>
    </source>
</reference>
<proteinExistence type="inferred from homology"/>
<accession>A0ABW5LEL0</accession>
<protein>
    <submittedName>
        <fullName evidence="15">TonB-dependent receptor</fullName>
    </submittedName>
</protein>
<keyword evidence="7 10" id="KW-0472">Membrane</keyword>
<dbReference type="Gene3D" id="2.170.130.10">
    <property type="entry name" value="TonB-dependent receptor, plug domain"/>
    <property type="match status" value="1"/>
</dbReference>
<dbReference type="Proteomes" id="UP001597319">
    <property type="component" value="Unassembled WGS sequence"/>
</dbReference>
<evidence type="ECO:0000313" key="15">
    <source>
        <dbReference type="EMBL" id="MFD2563318.1"/>
    </source>
</evidence>
<evidence type="ECO:0000256" key="12">
    <source>
        <dbReference type="SAM" id="SignalP"/>
    </source>
</evidence>
<dbReference type="Gene3D" id="2.40.170.20">
    <property type="entry name" value="TonB-dependent receptor, beta-barrel domain"/>
    <property type="match status" value="1"/>
</dbReference>
<dbReference type="SUPFAM" id="SSF56935">
    <property type="entry name" value="Porins"/>
    <property type="match status" value="1"/>
</dbReference>
<evidence type="ECO:0000256" key="6">
    <source>
        <dbReference type="ARBA" id="ARBA00023077"/>
    </source>
</evidence>
<dbReference type="InterPro" id="IPR000531">
    <property type="entry name" value="Beta-barrel_TonB"/>
</dbReference>
<organism evidence="15 16">
    <name type="scientific">Aquimarina rubra</name>
    <dbReference type="NCBI Taxonomy" id="1920033"/>
    <lineage>
        <taxon>Bacteria</taxon>
        <taxon>Pseudomonadati</taxon>
        <taxon>Bacteroidota</taxon>
        <taxon>Flavobacteriia</taxon>
        <taxon>Flavobacteriales</taxon>
        <taxon>Flavobacteriaceae</taxon>
        <taxon>Aquimarina</taxon>
    </lineage>
</organism>
<keyword evidence="16" id="KW-1185">Reference proteome</keyword>
<dbReference type="EMBL" id="JBHULE010000019">
    <property type="protein sequence ID" value="MFD2563318.1"/>
    <property type="molecule type" value="Genomic_DNA"/>
</dbReference>
<keyword evidence="3 10" id="KW-1134">Transmembrane beta strand</keyword>
<evidence type="ECO:0000259" key="13">
    <source>
        <dbReference type="Pfam" id="PF00593"/>
    </source>
</evidence>
<dbReference type="InterPro" id="IPR012910">
    <property type="entry name" value="Plug_dom"/>
</dbReference>
<dbReference type="Pfam" id="PF13715">
    <property type="entry name" value="CarbopepD_reg_2"/>
    <property type="match status" value="1"/>
</dbReference>
<dbReference type="InterPro" id="IPR037066">
    <property type="entry name" value="Plug_dom_sf"/>
</dbReference>
<keyword evidence="6 11" id="KW-0798">TonB box</keyword>
<name>A0ABW5LEL0_9FLAO</name>
<evidence type="ECO:0000256" key="3">
    <source>
        <dbReference type="ARBA" id="ARBA00022452"/>
    </source>
</evidence>
<dbReference type="PANTHER" id="PTHR30069:SF29">
    <property type="entry name" value="HEMOGLOBIN AND HEMOGLOBIN-HAPTOGLOBIN-BINDING PROTEIN 1-RELATED"/>
    <property type="match status" value="1"/>
</dbReference>
<feature type="domain" description="TonB-dependent receptor-like beta-barrel" evidence="13">
    <location>
        <begin position="400"/>
        <end position="900"/>
    </location>
</feature>
<keyword evidence="9 10" id="KW-0998">Cell outer membrane</keyword>
<dbReference type="InterPro" id="IPR036942">
    <property type="entry name" value="Beta-barrel_TonB_sf"/>
</dbReference>
<feature type="signal peptide" evidence="12">
    <location>
        <begin position="1"/>
        <end position="20"/>
    </location>
</feature>
<evidence type="ECO:0000256" key="1">
    <source>
        <dbReference type="ARBA" id="ARBA00004571"/>
    </source>
</evidence>
<evidence type="ECO:0000256" key="4">
    <source>
        <dbReference type="ARBA" id="ARBA00022692"/>
    </source>
</evidence>
<dbReference type="PANTHER" id="PTHR30069">
    <property type="entry name" value="TONB-DEPENDENT OUTER MEMBRANE RECEPTOR"/>
    <property type="match status" value="1"/>
</dbReference>
<evidence type="ECO:0000256" key="8">
    <source>
        <dbReference type="ARBA" id="ARBA00023170"/>
    </source>
</evidence>
<evidence type="ECO:0000256" key="5">
    <source>
        <dbReference type="ARBA" id="ARBA00022729"/>
    </source>
</evidence>
<dbReference type="InterPro" id="IPR008969">
    <property type="entry name" value="CarboxyPept-like_regulatory"/>
</dbReference>
<dbReference type="Pfam" id="PF00593">
    <property type="entry name" value="TonB_dep_Rec_b-barrel"/>
    <property type="match status" value="1"/>
</dbReference>
<dbReference type="InterPro" id="IPR039426">
    <property type="entry name" value="TonB-dep_rcpt-like"/>
</dbReference>
<comment type="similarity">
    <text evidence="10 11">Belongs to the TonB-dependent receptor family.</text>
</comment>
<keyword evidence="8 15" id="KW-0675">Receptor</keyword>
<comment type="caution">
    <text evidence="15">The sequence shown here is derived from an EMBL/GenBank/DDBJ whole genome shotgun (WGS) entry which is preliminary data.</text>
</comment>
<dbReference type="PROSITE" id="PS52016">
    <property type="entry name" value="TONB_DEPENDENT_REC_3"/>
    <property type="match status" value="1"/>
</dbReference>